<evidence type="ECO:0000313" key="2">
    <source>
        <dbReference type="EMBL" id="GEL11121.1"/>
    </source>
</evidence>
<sequence length="171" mass="19826">MNLNTSNLIDKKVIFEQIEAELKKENFTVVKKDETRPWGGFFVIDEDQAAVFAAKYFPHLEMDIIKITNKLSPKILVVAPNKRLSWQYHFRRAEIWKIVAGIVGVKTSPTDEEGEIQQLTPEDFIQMDKGERHRLIGLDSWGIVAEIWQHTDSENPSDEEDIVRLQDDFGR</sequence>
<reference evidence="2 5" key="2">
    <citation type="submission" date="2019-07" db="EMBL/GenBank/DDBJ databases">
        <title>Whole genome shotgun sequence of Flavobacterium glycines NBRC 105008.</title>
        <authorList>
            <person name="Hosoyama A."/>
            <person name="Uohara A."/>
            <person name="Ohji S."/>
            <person name="Ichikawa N."/>
        </authorList>
    </citation>
    <scope>NUCLEOTIDE SEQUENCE [LARGE SCALE GENOMIC DNA]</scope>
    <source>
        <strain evidence="2 5">NBRC 105008</strain>
    </source>
</reference>
<dbReference type="InterPro" id="IPR001538">
    <property type="entry name" value="Man6P_isomerase-2_C"/>
</dbReference>
<name>A0A511CEL5_9FLAO</name>
<dbReference type="EMBL" id="FNEO01000002">
    <property type="protein sequence ID" value="SDJ27904.1"/>
    <property type="molecule type" value="Genomic_DNA"/>
</dbReference>
<dbReference type="RefSeq" id="WP_174544394.1">
    <property type="nucleotide sequence ID" value="NZ_BJVF01000002.1"/>
</dbReference>
<proteinExistence type="predicted"/>
<dbReference type="Pfam" id="PF01050">
    <property type="entry name" value="MannoseP_isomer"/>
    <property type="match status" value="1"/>
</dbReference>
<dbReference type="Proteomes" id="UP000321579">
    <property type="component" value="Unassembled WGS sequence"/>
</dbReference>
<comment type="caution">
    <text evidence="2">The sequence shown here is derived from an EMBL/GenBank/DDBJ whole genome shotgun (WGS) entry which is preliminary data.</text>
</comment>
<evidence type="ECO:0000313" key="3">
    <source>
        <dbReference type="EMBL" id="SDJ27904.1"/>
    </source>
</evidence>
<feature type="domain" description="Mannose-6-phosphate isomerase type II C-terminal" evidence="1">
    <location>
        <begin position="47"/>
        <end position="167"/>
    </location>
</feature>
<keyword evidence="4" id="KW-1185">Reference proteome</keyword>
<keyword evidence="3" id="KW-0413">Isomerase</keyword>
<dbReference type="GO" id="GO:0005976">
    <property type="term" value="P:polysaccharide metabolic process"/>
    <property type="evidence" value="ECO:0007669"/>
    <property type="project" value="InterPro"/>
</dbReference>
<dbReference type="SUPFAM" id="SSF51182">
    <property type="entry name" value="RmlC-like cupins"/>
    <property type="match status" value="1"/>
</dbReference>
<dbReference type="Proteomes" id="UP000182367">
    <property type="component" value="Unassembled WGS sequence"/>
</dbReference>
<dbReference type="GO" id="GO:0016853">
    <property type="term" value="F:isomerase activity"/>
    <property type="evidence" value="ECO:0007669"/>
    <property type="project" value="UniProtKB-KW"/>
</dbReference>
<evidence type="ECO:0000313" key="4">
    <source>
        <dbReference type="Proteomes" id="UP000182367"/>
    </source>
</evidence>
<protein>
    <submittedName>
        <fullName evidence="3">Mannose-6-phosphate isomerase, type 2</fullName>
    </submittedName>
</protein>
<accession>A0A511CEL5</accession>
<dbReference type="AlphaFoldDB" id="A0A511CEL5"/>
<gene>
    <name evidence="2" type="ORF">FGL01_18600</name>
    <name evidence="3" type="ORF">SAMN05192550_1796</name>
</gene>
<organism evidence="2 5">
    <name type="scientific">Flavobacterium glycines</name>
    <dbReference type="NCBI Taxonomy" id="551990"/>
    <lineage>
        <taxon>Bacteria</taxon>
        <taxon>Pseudomonadati</taxon>
        <taxon>Bacteroidota</taxon>
        <taxon>Flavobacteriia</taxon>
        <taxon>Flavobacteriales</taxon>
        <taxon>Flavobacteriaceae</taxon>
        <taxon>Flavobacterium</taxon>
    </lineage>
</organism>
<reference evidence="3 4" key="1">
    <citation type="submission" date="2016-10" db="EMBL/GenBank/DDBJ databases">
        <authorList>
            <person name="Varghese N."/>
            <person name="Submissions S."/>
        </authorList>
    </citation>
    <scope>NUCLEOTIDE SEQUENCE [LARGE SCALE GENOMIC DNA]</scope>
    <source>
        <strain evidence="3 4">Gm-149</strain>
    </source>
</reference>
<dbReference type="InterPro" id="IPR011051">
    <property type="entry name" value="RmlC_Cupin_sf"/>
</dbReference>
<dbReference type="Gene3D" id="2.60.120.10">
    <property type="entry name" value="Jelly Rolls"/>
    <property type="match status" value="1"/>
</dbReference>
<dbReference type="GO" id="GO:0016779">
    <property type="term" value="F:nucleotidyltransferase activity"/>
    <property type="evidence" value="ECO:0007669"/>
    <property type="project" value="InterPro"/>
</dbReference>
<dbReference type="EMBL" id="BJVF01000002">
    <property type="protein sequence ID" value="GEL11121.1"/>
    <property type="molecule type" value="Genomic_DNA"/>
</dbReference>
<dbReference type="InterPro" id="IPR014710">
    <property type="entry name" value="RmlC-like_jellyroll"/>
</dbReference>
<evidence type="ECO:0000259" key="1">
    <source>
        <dbReference type="Pfam" id="PF01050"/>
    </source>
</evidence>
<evidence type="ECO:0000313" key="5">
    <source>
        <dbReference type="Proteomes" id="UP000321579"/>
    </source>
</evidence>